<organism evidence="1 2">
    <name type="scientific">Bordetella hinzii OH87 BAL007II</name>
    <dbReference type="NCBI Taxonomy" id="1331262"/>
    <lineage>
        <taxon>Bacteria</taxon>
        <taxon>Pseudomonadati</taxon>
        <taxon>Pseudomonadota</taxon>
        <taxon>Betaproteobacteria</taxon>
        <taxon>Burkholderiales</taxon>
        <taxon>Alcaligenaceae</taxon>
        <taxon>Bordetella</taxon>
    </lineage>
</organism>
<sequence length="77" mass="8459">MFAGHATKAFGETREWWAEALIDAGHDDLCRLALPALSAAAHRDLTAGAATRLRDELVARARFLMDKARAEGRELQP</sequence>
<evidence type="ECO:0000313" key="2">
    <source>
        <dbReference type="Proteomes" id="UP000025748"/>
    </source>
</evidence>
<name>A0ABR4R2V2_9BORD</name>
<proteinExistence type="predicted"/>
<accession>A0ABR4R2V2</accession>
<gene>
    <name evidence="1" type="ORF">L544_1068</name>
</gene>
<reference evidence="1 2" key="1">
    <citation type="submission" date="2014-03" db="EMBL/GenBank/DDBJ databases">
        <title>Genome sequence of Bordetella hinzii.</title>
        <authorList>
            <person name="Register K."/>
            <person name="Harvill E."/>
            <person name="Goodfield L.L."/>
            <person name="Ivanov Y.V."/>
            <person name="Meyer J.A."/>
            <person name="Muse S.J."/>
            <person name="Jacobs N."/>
            <person name="Bendor L."/>
            <person name="Smallridge W.E."/>
            <person name="Brinkac L.M."/>
            <person name="Sanka R."/>
            <person name="Kim M."/>
            <person name="Losada L."/>
        </authorList>
    </citation>
    <scope>NUCLEOTIDE SEQUENCE [LARGE SCALE GENOMIC DNA]</scope>
    <source>
        <strain evidence="1 2">OH87 BAL007II</strain>
    </source>
</reference>
<comment type="caution">
    <text evidence="1">The sequence shown here is derived from an EMBL/GenBank/DDBJ whole genome shotgun (WGS) entry which is preliminary data.</text>
</comment>
<protein>
    <submittedName>
        <fullName evidence="1">N-acetyltransferase YedL</fullName>
    </submittedName>
</protein>
<evidence type="ECO:0000313" key="1">
    <source>
        <dbReference type="EMBL" id="KCB24758.1"/>
    </source>
</evidence>
<dbReference type="Proteomes" id="UP000025748">
    <property type="component" value="Unassembled WGS sequence"/>
</dbReference>
<keyword evidence="2" id="KW-1185">Reference proteome</keyword>
<dbReference type="EMBL" id="JHEM01000010">
    <property type="protein sequence ID" value="KCB24758.1"/>
    <property type="molecule type" value="Genomic_DNA"/>
</dbReference>